<protein>
    <recommendedName>
        <fullName evidence="4">NB-ARC domain-containing protein</fullName>
    </recommendedName>
</protein>
<name>A0A7W7WFE3_9ACTN</name>
<reference evidence="2 3" key="1">
    <citation type="submission" date="2020-08" db="EMBL/GenBank/DDBJ databases">
        <title>Sequencing the genomes of 1000 actinobacteria strains.</title>
        <authorList>
            <person name="Klenk H.-P."/>
        </authorList>
    </citation>
    <scope>NUCLEOTIDE SEQUENCE [LARGE SCALE GENOMIC DNA]</scope>
    <source>
        <strain evidence="2 3">DSM 44786</strain>
    </source>
</reference>
<evidence type="ECO:0000313" key="3">
    <source>
        <dbReference type="Proteomes" id="UP000573327"/>
    </source>
</evidence>
<keyword evidence="3" id="KW-1185">Reference proteome</keyword>
<comment type="caution">
    <text evidence="2">The sequence shown here is derived from an EMBL/GenBank/DDBJ whole genome shotgun (WGS) entry which is preliminary data.</text>
</comment>
<feature type="region of interest" description="Disordered" evidence="1">
    <location>
        <begin position="449"/>
        <end position="487"/>
    </location>
</feature>
<dbReference type="PANTHER" id="PTHR47691">
    <property type="entry name" value="REGULATOR-RELATED"/>
    <property type="match status" value="1"/>
</dbReference>
<dbReference type="Gene3D" id="3.40.50.300">
    <property type="entry name" value="P-loop containing nucleotide triphosphate hydrolases"/>
    <property type="match status" value="1"/>
</dbReference>
<dbReference type="SUPFAM" id="SSF52540">
    <property type="entry name" value="P-loop containing nucleoside triphosphate hydrolases"/>
    <property type="match status" value="1"/>
</dbReference>
<evidence type="ECO:0008006" key="4">
    <source>
        <dbReference type="Google" id="ProtNLM"/>
    </source>
</evidence>
<dbReference type="RefSeq" id="WP_184911092.1">
    <property type="nucleotide sequence ID" value="NZ_JACHJR010000001.1"/>
</dbReference>
<feature type="compositionally biased region" description="Basic and acidic residues" evidence="1">
    <location>
        <begin position="449"/>
        <end position="468"/>
    </location>
</feature>
<dbReference type="AlphaFoldDB" id="A0A7W7WFE3"/>
<organism evidence="2 3">
    <name type="scientific">Kitasatospora gansuensis</name>
    <dbReference type="NCBI Taxonomy" id="258050"/>
    <lineage>
        <taxon>Bacteria</taxon>
        <taxon>Bacillati</taxon>
        <taxon>Actinomycetota</taxon>
        <taxon>Actinomycetes</taxon>
        <taxon>Kitasatosporales</taxon>
        <taxon>Streptomycetaceae</taxon>
        <taxon>Kitasatospora</taxon>
    </lineage>
</organism>
<dbReference type="PRINTS" id="PR00364">
    <property type="entry name" value="DISEASERSIST"/>
</dbReference>
<accession>A0A7W7WFE3</accession>
<gene>
    <name evidence="2" type="ORF">F4556_000398</name>
</gene>
<evidence type="ECO:0000256" key="1">
    <source>
        <dbReference type="SAM" id="MobiDB-lite"/>
    </source>
</evidence>
<evidence type="ECO:0000313" key="2">
    <source>
        <dbReference type="EMBL" id="MBB4944863.1"/>
    </source>
</evidence>
<dbReference type="Proteomes" id="UP000573327">
    <property type="component" value="Unassembled WGS sequence"/>
</dbReference>
<dbReference type="EMBL" id="JACHJR010000001">
    <property type="protein sequence ID" value="MBB4944863.1"/>
    <property type="molecule type" value="Genomic_DNA"/>
</dbReference>
<dbReference type="PANTHER" id="PTHR47691:SF3">
    <property type="entry name" value="HTH-TYPE TRANSCRIPTIONAL REGULATOR RV0890C-RELATED"/>
    <property type="match status" value="1"/>
</dbReference>
<sequence length="487" mass="51271">MDETGGAVAEFASGLRRLRAEAGNPTYRDMARTAMYSASVLSSAANGHRLPTLPVALGYVEACRGNREEWRRRWLAAAAGGGVPVVGARPAVSVTEPAAGQVPAALAAVPALVPEQPVAGLAVAGVAGVVGLPGAGMPRPAQLPLRPQGFVGRSAELGRLGGPGGSPVLISGRVGVGKSELALRHAYDLAEQLVDGQLYADLGPLTKATFNLSELVGGFLSALGVPPERIPAGADQQAGLFRSLLARRSVLVLLENVHCERQIRPLLADSGTSTTIVVSRTPLLGLRDVRRIRLEPLPRADSVELIARALPERAQADPAGADRLAELCGDLPLALDIATRKLAARPDISLRWAASRLDCPETLLDWLSVGDLSMRESLNSAHVQLGDRAAELLDLLAKRPDSELRAEESIPAGADELIDELVDAGMLGPGERQGTYRVDPLVRAFVSDRDPAHNLQPRRELPFPRMRPEPTAGQLTGPVEQLTAGAA</sequence>
<dbReference type="InterPro" id="IPR027417">
    <property type="entry name" value="P-loop_NTPase"/>
</dbReference>
<proteinExistence type="predicted"/>